<dbReference type="CDD" id="cd04301">
    <property type="entry name" value="NAT_SF"/>
    <property type="match status" value="1"/>
</dbReference>
<keyword evidence="1" id="KW-0808">Transferase</keyword>
<evidence type="ECO:0000259" key="3">
    <source>
        <dbReference type="PROSITE" id="PS51186"/>
    </source>
</evidence>
<protein>
    <submittedName>
        <fullName evidence="4">Hypp753 protein</fullName>
    </submittedName>
</protein>
<dbReference type="SUPFAM" id="SSF55729">
    <property type="entry name" value="Acyl-CoA N-acyltransferases (Nat)"/>
    <property type="match status" value="1"/>
</dbReference>
<dbReference type="Pfam" id="PF00583">
    <property type="entry name" value="Acetyltransf_1"/>
    <property type="match status" value="1"/>
</dbReference>
<keyword evidence="2" id="KW-0012">Acyltransferase</keyword>
<gene>
    <name evidence="4" type="primary">Hypp753</name>
    <name evidence="4" type="ORF">BLAG_LOCUS2224</name>
</gene>
<sequence>MADPYAYPAPVFAQPLPPPPVYPSAPGTEPGPLMVRNLEAHDVDFVSRMMVEAFNDKFEHAVGKSRMEGAVQQSARMLGRSRQVWHRYFIALYEGRPAGAMAIRFHGDSAEEDFQCGEACSYLGCWGTRGLICLGCATGSESVPMGECYVDHIGVDASFRGRGIGKMLMDRADCEARQRGCRTIFLWVKQSNRAVHLYERQGYSISETVNGSCLLQCALGSADFYKMQKPL</sequence>
<dbReference type="InterPro" id="IPR050680">
    <property type="entry name" value="YpeA/RimI_acetyltransf"/>
</dbReference>
<dbReference type="AlphaFoldDB" id="A0A8J9YK96"/>
<feature type="domain" description="N-acetyltransferase" evidence="3">
    <location>
        <begin position="33"/>
        <end position="231"/>
    </location>
</feature>
<dbReference type="PANTHER" id="PTHR43420:SF47">
    <property type="entry name" value="N-ACETYLTRANSFERASE DOMAIN-CONTAINING PROTEIN"/>
    <property type="match status" value="1"/>
</dbReference>
<dbReference type="InterPro" id="IPR016181">
    <property type="entry name" value="Acyl_CoA_acyltransferase"/>
</dbReference>
<dbReference type="EMBL" id="OV696686">
    <property type="protein sequence ID" value="CAH1233470.1"/>
    <property type="molecule type" value="Genomic_DNA"/>
</dbReference>
<name>A0A8J9YK96_BRALA</name>
<evidence type="ECO:0000256" key="2">
    <source>
        <dbReference type="ARBA" id="ARBA00023315"/>
    </source>
</evidence>
<evidence type="ECO:0000313" key="4">
    <source>
        <dbReference type="EMBL" id="CAH1233470.1"/>
    </source>
</evidence>
<dbReference type="PANTHER" id="PTHR43420">
    <property type="entry name" value="ACETYLTRANSFERASE"/>
    <property type="match status" value="1"/>
</dbReference>
<accession>A0A8J9YK96</accession>
<dbReference type="Gene3D" id="3.40.630.30">
    <property type="match status" value="1"/>
</dbReference>
<dbReference type="PROSITE" id="PS51186">
    <property type="entry name" value="GNAT"/>
    <property type="match status" value="1"/>
</dbReference>
<dbReference type="Proteomes" id="UP000838412">
    <property type="component" value="Chromosome 1"/>
</dbReference>
<dbReference type="OrthoDB" id="249099at2759"/>
<dbReference type="GO" id="GO:0016747">
    <property type="term" value="F:acyltransferase activity, transferring groups other than amino-acyl groups"/>
    <property type="evidence" value="ECO:0007669"/>
    <property type="project" value="InterPro"/>
</dbReference>
<dbReference type="InterPro" id="IPR000182">
    <property type="entry name" value="GNAT_dom"/>
</dbReference>
<organism evidence="4 5">
    <name type="scientific">Branchiostoma lanceolatum</name>
    <name type="common">Common lancelet</name>
    <name type="synonym">Amphioxus lanceolatum</name>
    <dbReference type="NCBI Taxonomy" id="7740"/>
    <lineage>
        <taxon>Eukaryota</taxon>
        <taxon>Metazoa</taxon>
        <taxon>Chordata</taxon>
        <taxon>Cephalochordata</taxon>
        <taxon>Leptocardii</taxon>
        <taxon>Amphioxiformes</taxon>
        <taxon>Branchiostomatidae</taxon>
        <taxon>Branchiostoma</taxon>
    </lineage>
</organism>
<evidence type="ECO:0000256" key="1">
    <source>
        <dbReference type="ARBA" id="ARBA00022679"/>
    </source>
</evidence>
<keyword evidence="5" id="KW-1185">Reference proteome</keyword>
<proteinExistence type="predicted"/>
<evidence type="ECO:0000313" key="5">
    <source>
        <dbReference type="Proteomes" id="UP000838412"/>
    </source>
</evidence>
<reference evidence="4" key="1">
    <citation type="submission" date="2022-01" db="EMBL/GenBank/DDBJ databases">
        <authorList>
            <person name="Braso-Vives M."/>
        </authorList>
    </citation>
    <scope>NUCLEOTIDE SEQUENCE</scope>
</reference>